<dbReference type="AlphaFoldDB" id="A0AA46VTG5"/>
<evidence type="ECO:0000313" key="2">
    <source>
        <dbReference type="EMBL" id="UZA67598.1"/>
    </source>
</evidence>
<feature type="chain" id="PRO_5041401393" description="Secreted protein" evidence="1">
    <location>
        <begin position="26"/>
        <end position="143"/>
    </location>
</feature>
<protein>
    <recommendedName>
        <fullName evidence="4">Secreted protein</fullName>
    </recommendedName>
</protein>
<dbReference type="EMBL" id="CP036495">
    <property type="protein sequence ID" value="UZA67598.1"/>
    <property type="molecule type" value="Genomic_DNA"/>
</dbReference>
<reference evidence="2" key="1">
    <citation type="submission" date="2019-02" db="EMBL/GenBank/DDBJ databases">
        <authorList>
            <person name="Lutz S."/>
            <person name="Schori C."/>
            <person name="Ahrens C.H."/>
            <person name="Gueguen E."/>
        </authorList>
    </citation>
    <scope>NUCLEOTIDE SEQUENCE</scope>
    <source>
        <strain evidence="2">Psy35</strain>
    </source>
</reference>
<accession>A0AA46VTG5</accession>
<name>A0AA46VTG5_PSEVI</name>
<sequence length="143" mass="15832">MKDHRQLAHYVAFGLLLCATTYAQASPPPPLSVTLGQKHLQLIDHQGRCALSEPDQSLRVLEMAWPCQFGPDKHGNARVEMFNNTPIVLVMRNEREPAPGTNCLAQTQALRLIKGKLEASVRMDTAGCGYGADQKVYVGLFDW</sequence>
<dbReference type="RefSeq" id="WP_029243840.1">
    <property type="nucleotide sequence ID" value="NZ_CP036495.1"/>
</dbReference>
<dbReference type="Proteomes" id="UP001163644">
    <property type="component" value="Chromosome"/>
</dbReference>
<evidence type="ECO:0008006" key="4">
    <source>
        <dbReference type="Google" id="ProtNLM"/>
    </source>
</evidence>
<gene>
    <name evidence="2" type="ORF">EZZ81_04905</name>
</gene>
<evidence type="ECO:0000256" key="1">
    <source>
        <dbReference type="SAM" id="SignalP"/>
    </source>
</evidence>
<evidence type="ECO:0000313" key="3">
    <source>
        <dbReference type="Proteomes" id="UP001163644"/>
    </source>
</evidence>
<organism evidence="2 3">
    <name type="scientific">Pseudomonas viridiflava</name>
    <name type="common">Phytomonas viridiflava</name>
    <dbReference type="NCBI Taxonomy" id="33069"/>
    <lineage>
        <taxon>Bacteria</taxon>
        <taxon>Pseudomonadati</taxon>
        <taxon>Pseudomonadota</taxon>
        <taxon>Gammaproteobacteria</taxon>
        <taxon>Pseudomonadales</taxon>
        <taxon>Pseudomonadaceae</taxon>
        <taxon>Pseudomonas</taxon>
    </lineage>
</organism>
<keyword evidence="1" id="KW-0732">Signal</keyword>
<feature type="signal peptide" evidence="1">
    <location>
        <begin position="1"/>
        <end position="25"/>
    </location>
</feature>
<proteinExistence type="predicted"/>